<evidence type="ECO:0000313" key="1">
    <source>
        <dbReference type="EMBL" id="KAJ9123845.1"/>
    </source>
</evidence>
<reference evidence="1" key="1">
    <citation type="submission" date="2023-04" db="EMBL/GenBank/DDBJ databases">
        <title>Draft Genome sequencing of Naganishia species isolated from polar environments using Oxford Nanopore Technology.</title>
        <authorList>
            <person name="Leo P."/>
            <person name="Venkateswaran K."/>
        </authorList>
    </citation>
    <scope>NUCLEOTIDE SEQUENCE</scope>
    <source>
        <strain evidence="1">DBVPG 5303</strain>
    </source>
</reference>
<evidence type="ECO:0000313" key="2">
    <source>
        <dbReference type="Proteomes" id="UP001234202"/>
    </source>
</evidence>
<accession>A0ACC2XJQ6</accession>
<organism evidence="1 2">
    <name type="scientific">Naganishia onofrii</name>
    <dbReference type="NCBI Taxonomy" id="1851511"/>
    <lineage>
        <taxon>Eukaryota</taxon>
        <taxon>Fungi</taxon>
        <taxon>Dikarya</taxon>
        <taxon>Basidiomycota</taxon>
        <taxon>Agaricomycotina</taxon>
        <taxon>Tremellomycetes</taxon>
        <taxon>Filobasidiales</taxon>
        <taxon>Filobasidiaceae</taxon>
        <taxon>Naganishia</taxon>
    </lineage>
</organism>
<proteinExistence type="predicted"/>
<protein>
    <submittedName>
        <fullName evidence="1">Uncharacterized protein</fullName>
    </submittedName>
</protein>
<sequence length="88" mass="9376">MNGIAIASVGQQRHDIAEKLMPYVEDGSESMEVTATAALSLGFLFAGSGAGDIAEPIVQAIMERDDEQLNNKWAKFMGVALGLIYLGM</sequence>
<name>A0ACC2XJQ6_9TREE</name>
<gene>
    <name evidence="1" type="ORF">QFC24_003622</name>
</gene>
<keyword evidence="2" id="KW-1185">Reference proteome</keyword>
<comment type="caution">
    <text evidence="1">The sequence shown here is derived from an EMBL/GenBank/DDBJ whole genome shotgun (WGS) entry which is preliminary data.</text>
</comment>
<dbReference type="EMBL" id="JASBWV010000011">
    <property type="protein sequence ID" value="KAJ9123845.1"/>
    <property type="molecule type" value="Genomic_DNA"/>
</dbReference>
<dbReference type="Proteomes" id="UP001234202">
    <property type="component" value="Unassembled WGS sequence"/>
</dbReference>